<accession>A0A8S1GP08</accession>
<dbReference type="PANTHER" id="PTHR44167">
    <property type="entry name" value="OVARIAN-SPECIFIC SERINE/THREONINE-PROTEIN KINASE LOK-RELATED"/>
    <property type="match status" value="1"/>
</dbReference>
<dbReference type="AlphaFoldDB" id="A0A8S1GP08"/>
<evidence type="ECO:0000259" key="10">
    <source>
        <dbReference type="PROSITE" id="PS50011"/>
    </source>
</evidence>
<keyword evidence="9" id="KW-0472">Membrane</keyword>
<keyword evidence="6 7" id="KW-0067">ATP-binding</keyword>
<keyword evidence="3" id="KW-0808">Transferase</keyword>
<keyword evidence="9" id="KW-0812">Transmembrane</keyword>
<feature type="binding site" evidence="7">
    <location>
        <position position="53"/>
    </location>
    <ligand>
        <name>ATP</name>
        <dbReference type="ChEBI" id="CHEBI:30616"/>
    </ligand>
</feature>
<dbReference type="GO" id="GO:0004674">
    <property type="term" value="F:protein serine/threonine kinase activity"/>
    <property type="evidence" value="ECO:0007669"/>
    <property type="project" value="UniProtKB-KW"/>
</dbReference>
<keyword evidence="9" id="KW-1133">Transmembrane helix</keyword>
<comment type="caution">
    <text evidence="11">The sequence shown here is derived from an EMBL/GenBank/DDBJ whole genome shotgun (WGS) entry which is preliminary data.</text>
</comment>
<gene>
    <name evidence="11" type="ORF">CAUJ_LOCUS242</name>
</gene>
<evidence type="ECO:0000256" key="9">
    <source>
        <dbReference type="SAM" id="Phobius"/>
    </source>
</evidence>
<evidence type="ECO:0000313" key="11">
    <source>
        <dbReference type="EMBL" id="CAD6184323.1"/>
    </source>
</evidence>
<evidence type="ECO:0000256" key="8">
    <source>
        <dbReference type="RuleBase" id="RU000304"/>
    </source>
</evidence>
<keyword evidence="5" id="KW-0418">Kinase</keyword>
<evidence type="ECO:0000256" key="3">
    <source>
        <dbReference type="ARBA" id="ARBA00022679"/>
    </source>
</evidence>
<dbReference type="GO" id="GO:0044773">
    <property type="term" value="P:mitotic DNA damage checkpoint signaling"/>
    <property type="evidence" value="ECO:0007669"/>
    <property type="project" value="TreeGrafter"/>
</dbReference>
<evidence type="ECO:0000256" key="1">
    <source>
        <dbReference type="ARBA" id="ARBA00012513"/>
    </source>
</evidence>
<dbReference type="InterPro" id="IPR017441">
    <property type="entry name" value="Protein_kinase_ATP_BS"/>
</dbReference>
<comment type="similarity">
    <text evidence="8">Belongs to the protein kinase superfamily.</text>
</comment>
<organism evidence="11 12">
    <name type="scientific">Caenorhabditis auriculariae</name>
    <dbReference type="NCBI Taxonomy" id="2777116"/>
    <lineage>
        <taxon>Eukaryota</taxon>
        <taxon>Metazoa</taxon>
        <taxon>Ecdysozoa</taxon>
        <taxon>Nematoda</taxon>
        <taxon>Chromadorea</taxon>
        <taxon>Rhabditida</taxon>
        <taxon>Rhabditina</taxon>
        <taxon>Rhabditomorpha</taxon>
        <taxon>Rhabditoidea</taxon>
        <taxon>Rhabditidae</taxon>
        <taxon>Peloderinae</taxon>
        <taxon>Caenorhabditis</taxon>
    </lineage>
</organism>
<dbReference type="SUPFAM" id="SSF56112">
    <property type="entry name" value="Protein kinase-like (PK-like)"/>
    <property type="match status" value="1"/>
</dbReference>
<dbReference type="PROSITE" id="PS00107">
    <property type="entry name" value="PROTEIN_KINASE_ATP"/>
    <property type="match status" value="1"/>
</dbReference>
<sequence>MRNIDRWQRNCPVLCEENFKSKYELIDEVIGEGSFGTVITAIAKVQGTKRAVKVIRRLRKVSFLLIELKLLTQLGGFFNVISFYDFFHASGSILIVMEYFEHCSVAELLMHSRREKTFPLLYFRNLLTALAYLHDNNFVHRDVKLSNFLYNPKQNSFRIVDFGLATINRSENEQTQRAILQELEENEECSECGRKGELCLKCRMKTSRETYTAVGTPGIRAPELLFGIGTCAAPLDVFSAGLCLLSLLALKHPFFMPANEIENIANLASLVGSEAIEKMALSEGLRVTVSPPSKPLDFNKLVICSRYGFDAVSRCSEWLPADKCASCADFCYNNENGLCICRPASNEGKYSTNGLVDDLPILYVDLLYHSLEVDRRSRYSAHRLLQVIEAYDRRNFYDGPNGKARSIEVKKRVETQQGCLNLLLRTAGWSRGPGWCQANVSLAS</sequence>
<dbReference type="InterPro" id="IPR008271">
    <property type="entry name" value="Ser/Thr_kinase_AS"/>
</dbReference>
<evidence type="ECO:0000256" key="6">
    <source>
        <dbReference type="ARBA" id="ARBA00022840"/>
    </source>
</evidence>
<dbReference type="InterPro" id="IPR000719">
    <property type="entry name" value="Prot_kinase_dom"/>
</dbReference>
<dbReference type="PROSITE" id="PS00108">
    <property type="entry name" value="PROTEIN_KINASE_ST"/>
    <property type="match status" value="1"/>
</dbReference>
<evidence type="ECO:0000256" key="5">
    <source>
        <dbReference type="ARBA" id="ARBA00022777"/>
    </source>
</evidence>
<dbReference type="EC" id="2.7.11.1" evidence="1"/>
<evidence type="ECO:0000256" key="7">
    <source>
        <dbReference type="PROSITE-ProRule" id="PRU10141"/>
    </source>
</evidence>
<dbReference type="Gene3D" id="1.10.510.10">
    <property type="entry name" value="Transferase(Phosphotransferase) domain 1"/>
    <property type="match status" value="1"/>
</dbReference>
<keyword evidence="2 8" id="KW-0723">Serine/threonine-protein kinase</keyword>
<feature type="transmembrane region" description="Helical" evidence="9">
    <location>
        <begin position="63"/>
        <end position="84"/>
    </location>
</feature>
<dbReference type="PROSITE" id="PS50011">
    <property type="entry name" value="PROTEIN_KINASE_DOM"/>
    <property type="match status" value="1"/>
</dbReference>
<evidence type="ECO:0000256" key="2">
    <source>
        <dbReference type="ARBA" id="ARBA00022527"/>
    </source>
</evidence>
<dbReference type="PANTHER" id="PTHR44167:SF23">
    <property type="entry name" value="CDC7 KINASE, ISOFORM A-RELATED"/>
    <property type="match status" value="1"/>
</dbReference>
<dbReference type="SMART" id="SM00220">
    <property type="entry name" value="S_TKc"/>
    <property type="match status" value="1"/>
</dbReference>
<keyword evidence="12" id="KW-1185">Reference proteome</keyword>
<dbReference type="InterPro" id="IPR011009">
    <property type="entry name" value="Kinase-like_dom_sf"/>
</dbReference>
<dbReference type="GO" id="GO:0005634">
    <property type="term" value="C:nucleus"/>
    <property type="evidence" value="ECO:0007669"/>
    <property type="project" value="TreeGrafter"/>
</dbReference>
<evidence type="ECO:0000313" key="12">
    <source>
        <dbReference type="Proteomes" id="UP000835052"/>
    </source>
</evidence>
<proteinExistence type="inferred from homology"/>
<dbReference type="GO" id="GO:0005524">
    <property type="term" value="F:ATP binding"/>
    <property type="evidence" value="ECO:0007669"/>
    <property type="project" value="UniProtKB-UniRule"/>
</dbReference>
<dbReference type="OrthoDB" id="10020333at2759"/>
<dbReference type="Pfam" id="PF00069">
    <property type="entry name" value="Pkinase"/>
    <property type="match status" value="1"/>
</dbReference>
<reference evidence="11" key="1">
    <citation type="submission" date="2020-10" db="EMBL/GenBank/DDBJ databases">
        <authorList>
            <person name="Kikuchi T."/>
        </authorList>
    </citation>
    <scope>NUCLEOTIDE SEQUENCE</scope>
    <source>
        <strain evidence="11">NKZ352</strain>
    </source>
</reference>
<name>A0A8S1GP08_9PELO</name>
<feature type="domain" description="Protein kinase" evidence="10">
    <location>
        <begin position="24"/>
        <end position="397"/>
    </location>
</feature>
<dbReference type="Gene3D" id="3.30.200.20">
    <property type="entry name" value="Phosphorylase Kinase, domain 1"/>
    <property type="match status" value="1"/>
</dbReference>
<dbReference type="EMBL" id="CAJGYM010000001">
    <property type="protein sequence ID" value="CAD6184323.1"/>
    <property type="molecule type" value="Genomic_DNA"/>
</dbReference>
<keyword evidence="4 7" id="KW-0547">Nucleotide-binding</keyword>
<evidence type="ECO:0000256" key="4">
    <source>
        <dbReference type="ARBA" id="ARBA00022741"/>
    </source>
</evidence>
<protein>
    <recommendedName>
        <fullName evidence="1">non-specific serine/threonine protein kinase</fullName>
        <ecNumber evidence="1">2.7.11.1</ecNumber>
    </recommendedName>
</protein>
<dbReference type="Proteomes" id="UP000835052">
    <property type="component" value="Unassembled WGS sequence"/>
</dbReference>